<dbReference type="Pfam" id="PF03699">
    <property type="entry name" value="UPF0182"/>
    <property type="match status" value="1"/>
</dbReference>
<comment type="similarity">
    <text evidence="5">Belongs to the UPF0182 family.</text>
</comment>
<keyword evidence="1 5" id="KW-1003">Cell membrane</keyword>
<keyword evidence="3 5" id="KW-1133">Transmembrane helix</keyword>
<dbReference type="GO" id="GO:0005576">
    <property type="term" value="C:extracellular region"/>
    <property type="evidence" value="ECO:0007669"/>
    <property type="project" value="TreeGrafter"/>
</dbReference>
<dbReference type="HAMAP" id="MF_01600">
    <property type="entry name" value="UPF0182"/>
    <property type="match status" value="1"/>
</dbReference>
<evidence type="ECO:0000256" key="2">
    <source>
        <dbReference type="ARBA" id="ARBA00022692"/>
    </source>
</evidence>
<keyword evidence="2 5" id="KW-0812">Transmembrane</keyword>
<name>A0A1H3PUE4_9FIRM</name>
<gene>
    <name evidence="8" type="ORF">SAMN05192546_107100</name>
</gene>
<dbReference type="STRING" id="159292.SAMN05192546_107100"/>
<feature type="coiled-coil region" evidence="6">
    <location>
        <begin position="890"/>
        <end position="933"/>
    </location>
</feature>
<dbReference type="InterPro" id="IPR005372">
    <property type="entry name" value="UPF0182"/>
</dbReference>
<dbReference type="AlphaFoldDB" id="A0A1H3PUE4"/>
<dbReference type="Proteomes" id="UP000199230">
    <property type="component" value="Unassembled WGS sequence"/>
</dbReference>
<evidence type="ECO:0000256" key="3">
    <source>
        <dbReference type="ARBA" id="ARBA00022989"/>
    </source>
</evidence>
<comment type="subcellular location">
    <subcellularLocation>
        <location evidence="5">Cell membrane</location>
        <topology evidence="5">Multi-pass membrane protein</topology>
    </subcellularLocation>
</comment>
<feature type="transmembrane region" description="Helical" evidence="5">
    <location>
        <begin position="278"/>
        <end position="300"/>
    </location>
</feature>
<feature type="region of interest" description="Disordered" evidence="7">
    <location>
        <begin position="861"/>
        <end position="886"/>
    </location>
</feature>
<keyword evidence="4 5" id="KW-0472">Membrane</keyword>
<keyword evidence="6" id="KW-0175">Coiled coil</keyword>
<feature type="transmembrane region" description="Helical" evidence="5">
    <location>
        <begin position="200"/>
        <end position="225"/>
    </location>
</feature>
<feature type="transmembrane region" description="Helical" evidence="5">
    <location>
        <begin position="252"/>
        <end position="271"/>
    </location>
</feature>
<evidence type="ECO:0000256" key="4">
    <source>
        <dbReference type="ARBA" id="ARBA00023136"/>
    </source>
</evidence>
<feature type="transmembrane region" description="Helical" evidence="5">
    <location>
        <begin position="50"/>
        <end position="70"/>
    </location>
</feature>
<dbReference type="PANTHER" id="PTHR39344">
    <property type="entry name" value="UPF0182 PROTEIN SLL1060"/>
    <property type="match status" value="1"/>
</dbReference>
<dbReference type="RefSeq" id="WP_093314314.1">
    <property type="nucleotide sequence ID" value="NZ_FNPV01000007.1"/>
</dbReference>
<sequence>MTKGKKVISILIAAFIIGTLFFNEIILFITDLQWFQDLGYERVFLKKIQTQLMLGVPIFFLSGFFYYYYFRFMKNRYEKKIASFHQTVSNKTINRWLLLPASLMAFITATSIAGQYWWQLLTFRHQVPFAINDPVFGNDLAWYFFTWPLLREGLGTFITLLFLLVLITAIFFGAMVFLRRPTLVEVSEGENPRTQMLNRFLSFGAGNLVVLGVLFFLTTGARFFVSLYDILYSPQGAVYGASFTDIKVNLPLYRIQMVVSVAAALLLWLGYQKKKKKLMIAAPILLLVVSILGQILSIGVERFMVEPNVLARETPYIERNIAFTRKAYNLDDVYEMEFDVDYRLTREDLEKNPQTINNIRINDYRPALESYNQLQAIRPYYQFKDVDIDRYTINDEYRQVFLSARELNMDRISDSAKTWLNMHLKYTHGYGAVLSPVNQVTTQGQPELFIRNIPPVSMIDKEITRPEIYFGELTNHYIIVNTDEMEFDYPMGEDNAETRFEGEAGIELKGINRALYALRERNFRIFLSGSISGESRIIFDRNVMDRVTKIAPFLHYDEDPYLIIHEGSLYWMMDAFTLGDKYPYATPYMEGNKNYIRNSVKVVVDAYHGTTDFYIAEPEDPVIQTYSNIFPGLFQPLEAMPEGLQQHIRYPQEIFDIQTVVYERYHMSNPSVFYLDEDLWNIAQERYSGQFQPVESQYMIYSLPEEEKEEFLLSVPYTPNRLNNMVAKLVARSDGEHYGELVLYRMPKDRNIYGPRQIEARIDQNERISQSLTLWGEGGSEVIRGNLLVIPVENSLLYVEPLYIRAANSESPPEVKQVIAAFGDDIVMENTLEEALESLFGAGPPSIPEEDDVPEEALPEEVIEEDDISEESPAERPEETPSYDFTDATVQEIIQEANRAFDEAQRASQQGDWAAYGEALNRLEEALRRLESQ</sequence>
<feature type="transmembrane region" description="Helical" evidence="5">
    <location>
        <begin position="154"/>
        <end position="179"/>
    </location>
</feature>
<reference evidence="8 9" key="1">
    <citation type="submission" date="2016-10" db="EMBL/GenBank/DDBJ databases">
        <authorList>
            <person name="de Groot N.N."/>
        </authorList>
    </citation>
    <scope>NUCLEOTIDE SEQUENCE [LARGE SCALE GENOMIC DNA]</scope>
    <source>
        <strain evidence="8 9">APO</strain>
    </source>
</reference>
<dbReference type="GO" id="GO:0005886">
    <property type="term" value="C:plasma membrane"/>
    <property type="evidence" value="ECO:0007669"/>
    <property type="project" value="UniProtKB-SubCell"/>
</dbReference>
<organism evidence="8 9">
    <name type="scientific">Tindallia californiensis</name>
    <dbReference type="NCBI Taxonomy" id="159292"/>
    <lineage>
        <taxon>Bacteria</taxon>
        <taxon>Bacillati</taxon>
        <taxon>Bacillota</taxon>
        <taxon>Clostridia</taxon>
        <taxon>Peptostreptococcales</taxon>
        <taxon>Tindalliaceae</taxon>
        <taxon>Tindallia</taxon>
    </lineage>
</organism>
<feature type="compositionally biased region" description="Acidic residues" evidence="7">
    <location>
        <begin position="861"/>
        <end position="872"/>
    </location>
</feature>
<evidence type="ECO:0000313" key="9">
    <source>
        <dbReference type="Proteomes" id="UP000199230"/>
    </source>
</evidence>
<dbReference type="OrthoDB" id="9763654at2"/>
<proteinExistence type="inferred from homology"/>
<evidence type="ECO:0000313" key="8">
    <source>
        <dbReference type="EMBL" id="SDZ04666.1"/>
    </source>
</evidence>
<evidence type="ECO:0000256" key="7">
    <source>
        <dbReference type="SAM" id="MobiDB-lite"/>
    </source>
</evidence>
<accession>A0A1H3PUE4</accession>
<evidence type="ECO:0000256" key="1">
    <source>
        <dbReference type="ARBA" id="ARBA00022475"/>
    </source>
</evidence>
<dbReference type="EMBL" id="FNPV01000007">
    <property type="protein sequence ID" value="SDZ04666.1"/>
    <property type="molecule type" value="Genomic_DNA"/>
</dbReference>
<dbReference type="PANTHER" id="PTHR39344:SF1">
    <property type="entry name" value="UPF0182 PROTEIN SLL1060"/>
    <property type="match status" value="1"/>
</dbReference>
<feature type="transmembrane region" description="Helical" evidence="5">
    <location>
        <begin position="7"/>
        <end position="30"/>
    </location>
</feature>
<evidence type="ECO:0000256" key="5">
    <source>
        <dbReference type="HAMAP-Rule" id="MF_01600"/>
    </source>
</evidence>
<keyword evidence="9" id="KW-1185">Reference proteome</keyword>
<protein>
    <recommendedName>
        <fullName evidence="5">UPF0182 protein SAMN05192546_107100</fullName>
    </recommendedName>
</protein>
<evidence type="ECO:0000256" key="6">
    <source>
        <dbReference type="SAM" id="Coils"/>
    </source>
</evidence>
<feature type="transmembrane region" description="Helical" evidence="5">
    <location>
        <begin position="96"/>
        <end position="118"/>
    </location>
</feature>